<name>A0AAW1TQP8_9CUCU</name>
<protein>
    <submittedName>
        <fullName evidence="1">Uncharacterized protein</fullName>
    </submittedName>
</protein>
<organism evidence="1 2">
    <name type="scientific">Henosepilachna vigintioctopunctata</name>
    <dbReference type="NCBI Taxonomy" id="420089"/>
    <lineage>
        <taxon>Eukaryota</taxon>
        <taxon>Metazoa</taxon>
        <taxon>Ecdysozoa</taxon>
        <taxon>Arthropoda</taxon>
        <taxon>Hexapoda</taxon>
        <taxon>Insecta</taxon>
        <taxon>Pterygota</taxon>
        <taxon>Neoptera</taxon>
        <taxon>Endopterygota</taxon>
        <taxon>Coleoptera</taxon>
        <taxon>Polyphaga</taxon>
        <taxon>Cucujiformia</taxon>
        <taxon>Coccinelloidea</taxon>
        <taxon>Coccinellidae</taxon>
        <taxon>Epilachninae</taxon>
        <taxon>Epilachnini</taxon>
        <taxon>Henosepilachna</taxon>
    </lineage>
</organism>
<gene>
    <name evidence="1" type="ORF">WA026_002209</name>
</gene>
<keyword evidence="2" id="KW-1185">Reference proteome</keyword>
<comment type="caution">
    <text evidence="1">The sequence shown here is derived from an EMBL/GenBank/DDBJ whole genome shotgun (WGS) entry which is preliminary data.</text>
</comment>
<dbReference type="AlphaFoldDB" id="A0AAW1TQP8"/>
<reference evidence="1 2" key="1">
    <citation type="submission" date="2023-03" db="EMBL/GenBank/DDBJ databases">
        <title>Genome insight into feeding habits of ladybird beetles.</title>
        <authorList>
            <person name="Li H.-S."/>
            <person name="Huang Y.-H."/>
            <person name="Pang H."/>
        </authorList>
    </citation>
    <scope>NUCLEOTIDE SEQUENCE [LARGE SCALE GENOMIC DNA]</scope>
    <source>
        <strain evidence="1">SYSU_2023b</strain>
        <tissue evidence="1">Whole body</tissue>
    </source>
</reference>
<evidence type="ECO:0000313" key="1">
    <source>
        <dbReference type="EMBL" id="KAK9873852.1"/>
    </source>
</evidence>
<dbReference type="EMBL" id="JARQZJ010000031">
    <property type="protein sequence ID" value="KAK9873852.1"/>
    <property type="molecule type" value="Genomic_DNA"/>
</dbReference>
<sequence length="73" mass="8147">MNFDLATSPLIKDDSYLYSTCYELENNARVQYFLSLTTSIVPYHTANGIKGVMGHMSRTDIPDIADLSKGGER</sequence>
<accession>A0AAW1TQP8</accession>
<evidence type="ECO:0000313" key="2">
    <source>
        <dbReference type="Proteomes" id="UP001431783"/>
    </source>
</evidence>
<dbReference type="Proteomes" id="UP001431783">
    <property type="component" value="Unassembled WGS sequence"/>
</dbReference>
<proteinExistence type="predicted"/>